<dbReference type="AlphaFoldDB" id="A0A8X9AD96"/>
<dbReference type="InterPro" id="IPR000504">
    <property type="entry name" value="RRM_dom"/>
</dbReference>
<sequence length="355" mass="38769">MGDTKGVPQIPPNANVNVENGNTKVLVGELHWWTRDLDIESVVIQYGRVKEIRFFGEWVNGKSKGYCQVEFYDSAAASACKDGMNGHIFYGRACVVEFVTPQTIRQMEASYMNRTYGQAQLQPQPQPQPQLQGRNLVIEANYSSGGDTGRNFGGSRAPYMGRGGITGPRFGMMPPQGMMGRGTGYRGFSGPGGFRGMLPGVVNPAFFGQGMNPNGMNINMNMNMNMRIGTGARSGMWNDRNMGGHGRGSSNASEYGPPGVAPLGMPGTHPGMWNAITNMGGWGGEEVGRDQSSYGGEASHEEGVRSSAPHREERDSRRREEEKDGNRDKGQSSRSRSRSRSRDADRGKQRHMPSE</sequence>
<dbReference type="InterPro" id="IPR012677">
    <property type="entry name" value="Nucleotide-bd_a/b_plait_sf"/>
</dbReference>
<evidence type="ECO:0000256" key="2">
    <source>
        <dbReference type="PROSITE-ProRule" id="PRU00176"/>
    </source>
</evidence>
<reference evidence="5" key="1">
    <citation type="submission" date="2018-01" db="EMBL/GenBank/DDBJ databases">
        <authorList>
            <person name="Mao J.F."/>
        </authorList>
    </citation>
    <scope>NUCLEOTIDE SEQUENCE</scope>
    <source>
        <strain evidence="5">Huo1</strain>
        <tissue evidence="5">Leaf</tissue>
    </source>
</reference>
<evidence type="ECO:0000256" key="3">
    <source>
        <dbReference type="SAM" id="MobiDB-lite"/>
    </source>
</evidence>
<evidence type="ECO:0000313" key="6">
    <source>
        <dbReference type="Proteomes" id="UP000298416"/>
    </source>
</evidence>
<comment type="similarity">
    <text evidence="1">Belongs to the RRM CPSF6/7 family.</text>
</comment>
<evidence type="ECO:0000259" key="4">
    <source>
        <dbReference type="PROSITE" id="PS50102"/>
    </source>
</evidence>
<dbReference type="Pfam" id="PF00076">
    <property type="entry name" value="RRM_1"/>
    <property type="match status" value="1"/>
</dbReference>
<accession>A0A8X9AD96</accession>
<dbReference type="PANTHER" id="PTHR23204">
    <property type="entry name" value="CLEAVAGE AND POLYADENYLATION SPECIFIC FACTOR"/>
    <property type="match status" value="1"/>
</dbReference>
<evidence type="ECO:0000256" key="1">
    <source>
        <dbReference type="ARBA" id="ARBA00006265"/>
    </source>
</evidence>
<reference evidence="5" key="2">
    <citation type="submission" date="2020-08" db="EMBL/GenBank/DDBJ databases">
        <title>Plant Genome Project.</title>
        <authorList>
            <person name="Zhang R.-G."/>
        </authorList>
    </citation>
    <scope>NUCLEOTIDE SEQUENCE</scope>
    <source>
        <strain evidence="5">Huo1</strain>
        <tissue evidence="5">Leaf</tissue>
    </source>
</reference>
<feature type="compositionally biased region" description="Basic and acidic residues" evidence="3">
    <location>
        <begin position="298"/>
        <end position="331"/>
    </location>
</feature>
<dbReference type="SUPFAM" id="SSF54928">
    <property type="entry name" value="RNA-binding domain, RBD"/>
    <property type="match status" value="1"/>
</dbReference>
<organism evidence="5">
    <name type="scientific">Salvia splendens</name>
    <name type="common">Scarlet sage</name>
    <dbReference type="NCBI Taxonomy" id="180675"/>
    <lineage>
        <taxon>Eukaryota</taxon>
        <taxon>Viridiplantae</taxon>
        <taxon>Streptophyta</taxon>
        <taxon>Embryophyta</taxon>
        <taxon>Tracheophyta</taxon>
        <taxon>Spermatophyta</taxon>
        <taxon>Magnoliopsida</taxon>
        <taxon>eudicotyledons</taxon>
        <taxon>Gunneridae</taxon>
        <taxon>Pentapetalae</taxon>
        <taxon>asterids</taxon>
        <taxon>lamiids</taxon>
        <taxon>Lamiales</taxon>
        <taxon>Lamiaceae</taxon>
        <taxon>Nepetoideae</taxon>
        <taxon>Mentheae</taxon>
        <taxon>Salviinae</taxon>
        <taxon>Salvia</taxon>
        <taxon>Salvia subgen. Calosphace</taxon>
        <taxon>core Calosphace</taxon>
    </lineage>
</organism>
<comment type="caution">
    <text evidence="5">The sequence shown here is derived from an EMBL/GenBank/DDBJ whole genome shotgun (WGS) entry which is preliminary data.</text>
</comment>
<dbReference type="GO" id="GO:0005634">
    <property type="term" value="C:nucleus"/>
    <property type="evidence" value="ECO:0007669"/>
    <property type="project" value="UniProtKB-SubCell"/>
</dbReference>
<dbReference type="EMBL" id="PNBA02000001">
    <property type="protein sequence ID" value="KAG6435659.1"/>
    <property type="molecule type" value="Genomic_DNA"/>
</dbReference>
<dbReference type="InterPro" id="IPR035979">
    <property type="entry name" value="RBD_domain_sf"/>
</dbReference>
<dbReference type="InterPro" id="IPR034772">
    <property type="entry name" value="CPSF6/7"/>
</dbReference>
<dbReference type="GO" id="GO:0003723">
    <property type="term" value="F:RNA binding"/>
    <property type="evidence" value="ECO:0007669"/>
    <property type="project" value="UniProtKB-UniRule"/>
</dbReference>
<feature type="domain" description="RRM" evidence="4">
    <location>
        <begin position="23"/>
        <end position="101"/>
    </location>
</feature>
<gene>
    <name evidence="5" type="ORF">SASPL_100534</name>
</gene>
<dbReference type="Gene3D" id="3.30.70.330">
    <property type="match status" value="1"/>
</dbReference>
<protein>
    <recommendedName>
        <fullName evidence="4">RRM domain-containing protein</fullName>
    </recommendedName>
</protein>
<dbReference type="PROSITE" id="PS50102">
    <property type="entry name" value="RRM"/>
    <property type="match status" value="1"/>
</dbReference>
<keyword evidence="2" id="KW-0694">RNA-binding</keyword>
<proteinExistence type="inferred from homology"/>
<feature type="compositionally biased region" description="Basic and acidic residues" evidence="3">
    <location>
        <begin position="340"/>
        <end position="355"/>
    </location>
</feature>
<dbReference type="Proteomes" id="UP000298416">
    <property type="component" value="Unassembled WGS sequence"/>
</dbReference>
<dbReference type="SMART" id="SM00360">
    <property type="entry name" value="RRM"/>
    <property type="match status" value="1"/>
</dbReference>
<dbReference type="CDD" id="cd12372">
    <property type="entry name" value="RRM_CFIm68_CFIm59"/>
    <property type="match status" value="1"/>
</dbReference>
<evidence type="ECO:0000313" key="5">
    <source>
        <dbReference type="EMBL" id="KAG6435659.1"/>
    </source>
</evidence>
<dbReference type="OrthoDB" id="439808at2759"/>
<dbReference type="GO" id="GO:0006397">
    <property type="term" value="P:mRNA processing"/>
    <property type="evidence" value="ECO:0007669"/>
    <property type="project" value="UniProtKB-KW"/>
</dbReference>
<name>A0A8X9AD96_SALSN</name>
<feature type="region of interest" description="Disordered" evidence="3">
    <location>
        <begin position="235"/>
        <end position="355"/>
    </location>
</feature>
<keyword evidence="6" id="KW-1185">Reference proteome</keyword>